<dbReference type="Pfam" id="PF02790">
    <property type="entry name" value="COX2_TM"/>
    <property type="match status" value="1"/>
</dbReference>
<feature type="transmembrane region" description="Helical" evidence="16">
    <location>
        <begin position="7"/>
        <end position="24"/>
    </location>
</feature>
<keyword evidence="8 14" id="KW-0249">Electron transport</keyword>
<protein>
    <recommendedName>
        <fullName evidence="15">Cytochrome c oxidase subunit 2</fullName>
        <ecNumber evidence="15">7.1.1.9</ecNumber>
    </recommendedName>
</protein>
<keyword evidence="4 14" id="KW-0679">Respiratory chain</keyword>
<reference evidence="19" key="1">
    <citation type="submission" date="2019-12" db="EMBL/GenBank/DDBJ databases">
        <title>High-Quality draft genome sequences of three cyanobacteria isolated from the limestone walls of the Old Cathedral of Coimbra.</title>
        <authorList>
            <person name="Tiago I."/>
            <person name="Soares F."/>
            <person name="Portugal A."/>
        </authorList>
    </citation>
    <scope>NUCLEOTIDE SEQUENCE [LARGE SCALE GENOMIC DNA]</scope>
    <source>
        <strain evidence="19">C</strain>
    </source>
</reference>
<evidence type="ECO:0000256" key="6">
    <source>
        <dbReference type="ARBA" id="ARBA00022723"/>
    </source>
</evidence>
<evidence type="ECO:0000313" key="20">
    <source>
        <dbReference type="Proteomes" id="UP000607397"/>
    </source>
</evidence>
<evidence type="ECO:0000256" key="8">
    <source>
        <dbReference type="ARBA" id="ARBA00022982"/>
    </source>
</evidence>
<comment type="function">
    <text evidence="12 15">Subunits I and II form the functional core of the enzyme complex. Electrons originating in cytochrome c are transferred via heme a and Cu(A) to the binuclear center formed by heme a3 and Cu(B).</text>
</comment>
<dbReference type="GO" id="GO:0005507">
    <property type="term" value="F:copper ion binding"/>
    <property type="evidence" value="ECO:0007669"/>
    <property type="project" value="InterPro"/>
</dbReference>
<dbReference type="GO" id="GO:0005886">
    <property type="term" value="C:plasma membrane"/>
    <property type="evidence" value="ECO:0007669"/>
    <property type="project" value="UniProtKB-SubCell"/>
</dbReference>
<evidence type="ECO:0000256" key="4">
    <source>
        <dbReference type="ARBA" id="ARBA00022660"/>
    </source>
</evidence>
<dbReference type="Proteomes" id="UP000607397">
    <property type="component" value="Unassembled WGS sequence"/>
</dbReference>
<evidence type="ECO:0000259" key="17">
    <source>
        <dbReference type="PROSITE" id="PS50857"/>
    </source>
</evidence>
<proteinExistence type="inferred from homology"/>
<dbReference type="Gene3D" id="2.60.40.420">
    <property type="entry name" value="Cupredoxins - blue copper proteins"/>
    <property type="match status" value="1"/>
</dbReference>
<dbReference type="InterPro" id="IPR002429">
    <property type="entry name" value="CcO_II-like_C"/>
</dbReference>
<dbReference type="EMBL" id="WVIC01000034">
    <property type="protein sequence ID" value="NCJ07845.1"/>
    <property type="molecule type" value="Genomic_DNA"/>
</dbReference>
<dbReference type="Pfam" id="PF00116">
    <property type="entry name" value="COX2"/>
    <property type="match status" value="1"/>
</dbReference>
<dbReference type="RefSeq" id="WP_161826325.1">
    <property type="nucleotide sequence ID" value="NZ_WVIC01000034.1"/>
</dbReference>
<dbReference type="PROSITE" id="PS50999">
    <property type="entry name" value="COX2_TM"/>
    <property type="match status" value="1"/>
</dbReference>
<evidence type="ECO:0000256" key="14">
    <source>
        <dbReference type="RuleBase" id="RU000456"/>
    </source>
</evidence>
<dbReference type="SUPFAM" id="SSF49503">
    <property type="entry name" value="Cupredoxins"/>
    <property type="match status" value="1"/>
</dbReference>
<evidence type="ECO:0000256" key="15">
    <source>
        <dbReference type="RuleBase" id="RU004024"/>
    </source>
</evidence>
<dbReference type="GO" id="GO:0004129">
    <property type="term" value="F:cytochrome-c oxidase activity"/>
    <property type="evidence" value="ECO:0007669"/>
    <property type="project" value="UniProtKB-EC"/>
</dbReference>
<keyword evidence="3 14" id="KW-0813">Transport</keyword>
<dbReference type="PANTHER" id="PTHR22888:SF9">
    <property type="entry name" value="CYTOCHROME C OXIDASE SUBUNIT 2"/>
    <property type="match status" value="1"/>
</dbReference>
<keyword evidence="10 15" id="KW-0186">Copper</keyword>
<evidence type="ECO:0000256" key="10">
    <source>
        <dbReference type="ARBA" id="ARBA00023008"/>
    </source>
</evidence>
<keyword evidence="7" id="KW-1278">Translocase</keyword>
<feature type="transmembrane region" description="Helical" evidence="16">
    <location>
        <begin position="88"/>
        <end position="108"/>
    </location>
</feature>
<dbReference type="GO" id="GO:0042773">
    <property type="term" value="P:ATP synthesis coupled electron transport"/>
    <property type="evidence" value="ECO:0007669"/>
    <property type="project" value="TreeGrafter"/>
</dbReference>
<name>A0A8K1ZYV0_9CYAN</name>
<comment type="similarity">
    <text evidence="2 14">Belongs to the cytochrome c oxidase subunit 2 family.</text>
</comment>
<dbReference type="AlphaFoldDB" id="A0A8K1ZYV0"/>
<evidence type="ECO:0000256" key="1">
    <source>
        <dbReference type="ARBA" id="ARBA00004141"/>
    </source>
</evidence>
<evidence type="ECO:0000256" key="12">
    <source>
        <dbReference type="ARBA" id="ARBA00024688"/>
    </source>
</evidence>
<comment type="caution">
    <text evidence="19">The sequence shown here is derived from an EMBL/GenBank/DDBJ whole genome shotgun (WGS) entry which is preliminary data.</text>
</comment>
<dbReference type="FunFam" id="1.10.287.90:FF:000013">
    <property type="entry name" value="Cytochrome c oxidase subunit 2"/>
    <property type="match status" value="1"/>
</dbReference>
<dbReference type="EC" id="7.1.1.9" evidence="15"/>
<evidence type="ECO:0000256" key="13">
    <source>
        <dbReference type="ARBA" id="ARBA00047816"/>
    </source>
</evidence>
<evidence type="ECO:0000256" key="7">
    <source>
        <dbReference type="ARBA" id="ARBA00022967"/>
    </source>
</evidence>
<dbReference type="InterPro" id="IPR036257">
    <property type="entry name" value="Cyt_c_oxidase_su2_TM_sf"/>
</dbReference>
<keyword evidence="6 15" id="KW-0479">Metal-binding</keyword>
<dbReference type="InterPro" id="IPR001505">
    <property type="entry name" value="Copper_CuA"/>
</dbReference>
<accession>A0A8K1ZYV0</accession>
<keyword evidence="11 16" id="KW-0472">Membrane</keyword>
<keyword evidence="20" id="KW-1185">Reference proteome</keyword>
<dbReference type="PROSITE" id="PS50857">
    <property type="entry name" value="COX2_CUA"/>
    <property type="match status" value="1"/>
</dbReference>
<evidence type="ECO:0000259" key="18">
    <source>
        <dbReference type="PROSITE" id="PS50999"/>
    </source>
</evidence>
<dbReference type="InterPro" id="IPR008972">
    <property type="entry name" value="Cupredoxin"/>
</dbReference>
<keyword evidence="9 16" id="KW-1133">Transmembrane helix</keyword>
<comment type="subcellular location">
    <subcellularLocation>
        <location evidence="14">Cell membrane</location>
        <topology evidence="14">Multi-pass membrane protein</topology>
    </subcellularLocation>
    <subcellularLocation>
        <location evidence="1">Membrane</location>
        <topology evidence="1">Multi-pass membrane protein</topology>
    </subcellularLocation>
</comment>
<organism evidence="19 20">
    <name type="scientific">Petrachloros mirabilis ULC683</name>
    <dbReference type="NCBI Taxonomy" id="2781853"/>
    <lineage>
        <taxon>Bacteria</taxon>
        <taxon>Bacillati</taxon>
        <taxon>Cyanobacteriota</taxon>
        <taxon>Cyanophyceae</taxon>
        <taxon>Synechococcales</taxon>
        <taxon>Petrachlorosaceae</taxon>
        <taxon>Petrachloros</taxon>
        <taxon>Petrachloros mirabilis</taxon>
    </lineage>
</organism>
<feature type="transmembrane region" description="Helical" evidence="16">
    <location>
        <begin position="44"/>
        <end position="68"/>
    </location>
</feature>
<evidence type="ECO:0000313" key="19">
    <source>
        <dbReference type="EMBL" id="NCJ07845.1"/>
    </source>
</evidence>
<evidence type="ECO:0000256" key="16">
    <source>
        <dbReference type="SAM" id="Phobius"/>
    </source>
</evidence>
<comment type="catalytic activity">
    <reaction evidence="13 15">
        <text>4 Fe(II)-[cytochrome c] + O2 + 8 H(+)(in) = 4 Fe(III)-[cytochrome c] + 2 H2O + 4 H(+)(out)</text>
        <dbReference type="Rhea" id="RHEA:11436"/>
        <dbReference type="Rhea" id="RHEA-COMP:10350"/>
        <dbReference type="Rhea" id="RHEA-COMP:14399"/>
        <dbReference type="ChEBI" id="CHEBI:15377"/>
        <dbReference type="ChEBI" id="CHEBI:15378"/>
        <dbReference type="ChEBI" id="CHEBI:15379"/>
        <dbReference type="ChEBI" id="CHEBI:29033"/>
        <dbReference type="ChEBI" id="CHEBI:29034"/>
        <dbReference type="EC" id="7.1.1.9"/>
    </reaction>
</comment>
<dbReference type="PANTHER" id="PTHR22888">
    <property type="entry name" value="CYTOCHROME C OXIDASE, SUBUNIT II"/>
    <property type="match status" value="1"/>
</dbReference>
<gene>
    <name evidence="19" type="ORF">GS597_15280</name>
</gene>
<dbReference type="InterPro" id="IPR045187">
    <property type="entry name" value="CcO_II"/>
</dbReference>
<dbReference type="PROSITE" id="PS00078">
    <property type="entry name" value="COX2"/>
    <property type="match status" value="1"/>
</dbReference>
<evidence type="ECO:0000256" key="11">
    <source>
        <dbReference type="ARBA" id="ARBA00023136"/>
    </source>
</evidence>
<evidence type="ECO:0000256" key="9">
    <source>
        <dbReference type="ARBA" id="ARBA00022989"/>
    </source>
</evidence>
<keyword evidence="5 14" id="KW-0812">Transmembrane</keyword>
<dbReference type="PRINTS" id="PR01166">
    <property type="entry name" value="CYCOXIDASEII"/>
</dbReference>
<evidence type="ECO:0000256" key="3">
    <source>
        <dbReference type="ARBA" id="ARBA00022448"/>
    </source>
</evidence>
<evidence type="ECO:0000256" key="5">
    <source>
        <dbReference type="ARBA" id="ARBA00022692"/>
    </source>
</evidence>
<feature type="domain" description="Cytochrome oxidase subunit II copper A binding" evidence="17">
    <location>
        <begin position="180"/>
        <end position="291"/>
    </location>
</feature>
<dbReference type="Gene3D" id="1.10.287.90">
    <property type="match status" value="1"/>
</dbReference>
<dbReference type="SUPFAM" id="SSF81464">
    <property type="entry name" value="Cytochrome c oxidase subunit II-like, transmembrane region"/>
    <property type="match status" value="1"/>
</dbReference>
<dbReference type="CDD" id="cd13919">
    <property type="entry name" value="CuRO_HCO_II_like_5"/>
    <property type="match status" value="1"/>
</dbReference>
<feature type="domain" description="Cytochrome oxidase subunit II transmembrane region profile" evidence="18">
    <location>
        <begin position="21"/>
        <end position="120"/>
    </location>
</feature>
<sequence>MKIPSTITTLIAGIALTLISLWYGQNNGLLPTVASVEADSIDQLFNTMMAIATGLFLLVQGALVYSLFAFRRRKDDDNSDAEPIEGNVLLELVWTAVPTVIVMWLSIYSFDVYKSVNSGGYIGPNHMAHAHPEQTVAAQPGAAIAAPLGNNLHTHLGSNTVADLPDFLQYEDPNDVVPSEPPLAVNVNGLQYAWIFTYPDSGIVSGEMHLPVNRAVELNISATDVIHAFWVPEFRLKQDAIPGSETHLSFTANRVGNYPVICAELCGAYHGAMKTRVLVQTPEDFQAWIDSQTVAAQDTQTTLAARTGAKPDQFLHPHLDSMGLPTTLDASAQTLPQMHPHHSHDLAMAP</sequence>
<comment type="cofactor">
    <cofactor evidence="15">
        <name>Cu cation</name>
        <dbReference type="ChEBI" id="CHEBI:23378"/>
    </cofactor>
    <text evidence="15">Binds a copper A center.</text>
</comment>
<evidence type="ECO:0000256" key="2">
    <source>
        <dbReference type="ARBA" id="ARBA00007866"/>
    </source>
</evidence>
<dbReference type="InterPro" id="IPR011759">
    <property type="entry name" value="Cyt_c_oxidase_su2_TM_dom"/>
</dbReference>